<dbReference type="CDD" id="cd12148">
    <property type="entry name" value="fungal_TF_MHR"/>
    <property type="match status" value="1"/>
</dbReference>
<dbReference type="PROSITE" id="PS00463">
    <property type="entry name" value="ZN2_CY6_FUNGAL_1"/>
    <property type="match status" value="1"/>
</dbReference>
<dbReference type="PROSITE" id="PS50048">
    <property type="entry name" value="ZN2_CY6_FUNGAL_2"/>
    <property type="match status" value="1"/>
</dbReference>
<dbReference type="InterPro" id="IPR007219">
    <property type="entry name" value="XnlR_reg_dom"/>
</dbReference>
<evidence type="ECO:0000256" key="1">
    <source>
        <dbReference type="ARBA" id="ARBA00022723"/>
    </source>
</evidence>
<evidence type="ECO:0000256" key="3">
    <source>
        <dbReference type="ARBA" id="ARBA00023163"/>
    </source>
</evidence>
<dbReference type="GO" id="GO:0003677">
    <property type="term" value="F:DNA binding"/>
    <property type="evidence" value="ECO:0007669"/>
    <property type="project" value="InterPro"/>
</dbReference>
<dbReference type="Pfam" id="PF00172">
    <property type="entry name" value="Zn_clus"/>
    <property type="match status" value="1"/>
</dbReference>
<name>A0A1L7X525_9HELO</name>
<dbReference type="InterPro" id="IPR001138">
    <property type="entry name" value="Zn2Cys6_DnaBD"/>
</dbReference>
<evidence type="ECO:0000256" key="4">
    <source>
        <dbReference type="ARBA" id="ARBA00023242"/>
    </source>
</evidence>
<dbReference type="EMBL" id="FJOG01000015">
    <property type="protein sequence ID" value="CZR60123.1"/>
    <property type="molecule type" value="Genomic_DNA"/>
</dbReference>
<keyword evidence="2" id="KW-0805">Transcription regulation</keyword>
<dbReference type="GO" id="GO:0008270">
    <property type="term" value="F:zinc ion binding"/>
    <property type="evidence" value="ECO:0007669"/>
    <property type="project" value="InterPro"/>
</dbReference>
<dbReference type="PANTHER" id="PTHR47840">
    <property type="entry name" value="ZN(II)2CYS6 TRANSCRIPTION FACTOR (EUROFUNG)-RELATED"/>
    <property type="match status" value="1"/>
</dbReference>
<gene>
    <name evidence="7" type="ORF">PAC_10018</name>
</gene>
<dbReference type="InterPro" id="IPR036864">
    <property type="entry name" value="Zn2-C6_fun-type_DNA-bd_sf"/>
</dbReference>
<keyword evidence="1" id="KW-0479">Metal-binding</keyword>
<accession>A0A1L7X525</accession>
<dbReference type="CDD" id="cd00067">
    <property type="entry name" value="GAL4"/>
    <property type="match status" value="1"/>
</dbReference>
<evidence type="ECO:0000256" key="5">
    <source>
        <dbReference type="SAM" id="MobiDB-lite"/>
    </source>
</evidence>
<sequence length="697" mass="77220">MVTPGTTVDRSPKRMRLGTRSCAECRRRKVRCIYGTNKTVCSECSLHEVDCIPQGAAKASRPNSEDGEDVYQKLANLEDMVRRICSTMDISTESLSQSQTAINTAEILRRIQDVSSRGEGSVGETDSTPASDIGSCSPDTTDPFADAPLLNLFKDAMLIQQVDTQGRMAARVPRDQRLSSCVRTFRALLPSVPGLVAILAVTKPYWPIWKDGQGLNIASTPDLLESVQSGKRFILDSLGSNNPALVAKAVLFLALCMQQLPNNLTKEQLSLSAHPGALLDSYLMVADMLLSISENPVPTIDGLECLEIIAKLYMNMGKPRESWLSYRRAINLALLLRLHDSDETAKEREHKVWSHLWQSDRQLSLILGLPAATSDVHPGLSRPYPGTSVGERVLYDMCVMAGHVNERNQKGANADYFTTLQIDQGLRSCLERIPSDWWNAQPSESTSIEMVYGLQVIKIQFYMLQKLLHQPYMLKSFENAEYQPNAIAACDASREMIQAYQTIRTHNGMELIICDLMDFQVFTAAVVLVIKLLSSTTPCVHSEESDWKLVHSVMDGLKKVAKGMECSVASQAAQTLEYLTAAYHGTYSGPGQYEAVIPYFGKVMIKRFMPRGAEPRNDPEDFQLDNPMQFPSTIDFAANSFAPFAWHDTPDFLSGAELGIDWTSLIEDGINYDWSQHFDCSRLGGAVVGDGGTFLPV</sequence>
<evidence type="ECO:0000256" key="2">
    <source>
        <dbReference type="ARBA" id="ARBA00023015"/>
    </source>
</evidence>
<reference evidence="7 8" key="1">
    <citation type="submission" date="2016-03" db="EMBL/GenBank/DDBJ databases">
        <authorList>
            <person name="Ploux O."/>
        </authorList>
    </citation>
    <scope>NUCLEOTIDE SEQUENCE [LARGE SCALE GENOMIC DNA]</scope>
    <source>
        <strain evidence="7 8">UAMH 11012</strain>
    </source>
</reference>
<dbReference type="OrthoDB" id="6509908at2759"/>
<protein>
    <recommendedName>
        <fullName evidence="6">Zn(2)-C6 fungal-type domain-containing protein</fullName>
    </recommendedName>
</protein>
<feature type="domain" description="Zn(2)-C6 fungal-type" evidence="6">
    <location>
        <begin position="21"/>
        <end position="51"/>
    </location>
</feature>
<dbReference type="SUPFAM" id="SSF57701">
    <property type="entry name" value="Zn2/Cys6 DNA-binding domain"/>
    <property type="match status" value="1"/>
</dbReference>
<keyword evidence="8" id="KW-1185">Reference proteome</keyword>
<evidence type="ECO:0000259" key="6">
    <source>
        <dbReference type="PROSITE" id="PS50048"/>
    </source>
</evidence>
<evidence type="ECO:0000313" key="8">
    <source>
        <dbReference type="Proteomes" id="UP000184330"/>
    </source>
</evidence>
<dbReference type="STRING" id="576137.A0A1L7X525"/>
<dbReference type="SMART" id="SM00066">
    <property type="entry name" value="GAL4"/>
    <property type="match status" value="1"/>
</dbReference>
<dbReference type="GO" id="GO:0006351">
    <property type="term" value="P:DNA-templated transcription"/>
    <property type="evidence" value="ECO:0007669"/>
    <property type="project" value="InterPro"/>
</dbReference>
<evidence type="ECO:0000313" key="7">
    <source>
        <dbReference type="EMBL" id="CZR60123.1"/>
    </source>
</evidence>
<proteinExistence type="predicted"/>
<dbReference type="PANTHER" id="PTHR47840:SF1">
    <property type="entry name" value="ZN(II)2CYS6 TRANSCRIPTION FACTOR (EUROFUNG)"/>
    <property type="match status" value="1"/>
</dbReference>
<dbReference type="SMART" id="SM00906">
    <property type="entry name" value="Fungal_trans"/>
    <property type="match status" value="1"/>
</dbReference>
<organism evidence="7 8">
    <name type="scientific">Phialocephala subalpina</name>
    <dbReference type="NCBI Taxonomy" id="576137"/>
    <lineage>
        <taxon>Eukaryota</taxon>
        <taxon>Fungi</taxon>
        <taxon>Dikarya</taxon>
        <taxon>Ascomycota</taxon>
        <taxon>Pezizomycotina</taxon>
        <taxon>Leotiomycetes</taxon>
        <taxon>Helotiales</taxon>
        <taxon>Mollisiaceae</taxon>
        <taxon>Phialocephala</taxon>
        <taxon>Phialocephala fortinii species complex</taxon>
    </lineage>
</organism>
<dbReference type="Proteomes" id="UP000184330">
    <property type="component" value="Unassembled WGS sequence"/>
</dbReference>
<dbReference type="AlphaFoldDB" id="A0A1L7X525"/>
<dbReference type="GO" id="GO:0000981">
    <property type="term" value="F:DNA-binding transcription factor activity, RNA polymerase II-specific"/>
    <property type="evidence" value="ECO:0007669"/>
    <property type="project" value="InterPro"/>
</dbReference>
<keyword evidence="4" id="KW-0539">Nucleus</keyword>
<feature type="region of interest" description="Disordered" evidence="5">
    <location>
        <begin position="113"/>
        <end position="139"/>
    </location>
</feature>
<keyword evidence="3" id="KW-0804">Transcription</keyword>
<dbReference type="Gene3D" id="4.10.240.10">
    <property type="entry name" value="Zn(2)-C6 fungal-type DNA-binding domain"/>
    <property type="match status" value="1"/>
</dbReference>